<dbReference type="Ensembl" id="ENSSOCT00000023268.1">
    <property type="protein sequence ID" value="ENSSOCP00000022703.1"/>
    <property type="gene ID" value="ENSSOCG00000016838.1"/>
</dbReference>
<sequence length="68" mass="6967">TAGSCSLGQPQDTLRCLLACLSLQKKTANAGSPSSPLTPSKPSRQALLCTSGPCCQPGRSQASSQHPR</sequence>
<dbReference type="AlphaFoldDB" id="A0A8D0FZL6"/>
<keyword evidence="2" id="KW-1185">Reference proteome</keyword>
<evidence type="ECO:0000313" key="1">
    <source>
        <dbReference type="Ensembl" id="ENSSOCP00000022703.1"/>
    </source>
</evidence>
<evidence type="ECO:0000313" key="2">
    <source>
        <dbReference type="Proteomes" id="UP000694551"/>
    </source>
</evidence>
<reference evidence="1" key="2">
    <citation type="submission" date="2025-09" db="UniProtKB">
        <authorList>
            <consortium name="Ensembl"/>
        </authorList>
    </citation>
    <scope>IDENTIFICATION</scope>
</reference>
<dbReference type="Proteomes" id="UP000694551">
    <property type="component" value="Unplaced"/>
</dbReference>
<proteinExistence type="predicted"/>
<name>A0A8D0FZL6_STROC</name>
<organism evidence="1 2">
    <name type="scientific">Strix occidentalis caurina</name>
    <name type="common">northern spotted owl</name>
    <dbReference type="NCBI Taxonomy" id="311401"/>
    <lineage>
        <taxon>Eukaryota</taxon>
        <taxon>Metazoa</taxon>
        <taxon>Chordata</taxon>
        <taxon>Craniata</taxon>
        <taxon>Vertebrata</taxon>
        <taxon>Euteleostomi</taxon>
        <taxon>Archelosauria</taxon>
        <taxon>Archosauria</taxon>
        <taxon>Dinosauria</taxon>
        <taxon>Saurischia</taxon>
        <taxon>Theropoda</taxon>
        <taxon>Coelurosauria</taxon>
        <taxon>Aves</taxon>
        <taxon>Neognathae</taxon>
        <taxon>Neoaves</taxon>
        <taxon>Telluraves</taxon>
        <taxon>Strigiformes</taxon>
        <taxon>Strigidae</taxon>
        <taxon>Strix</taxon>
    </lineage>
</organism>
<accession>A0A8D0FZL6</accession>
<reference evidence="1" key="1">
    <citation type="submission" date="2025-08" db="UniProtKB">
        <authorList>
            <consortium name="Ensembl"/>
        </authorList>
    </citation>
    <scope>IDENTIFICATION</scope>
</reference>
<protein>
    <submittedName>
        <fullName evidence="1">Uncharacterized protein</fullName>
    </submittedName>
</protein>